<dbReference type="OrthoDB" id="2552985at2759"/>
<feature type="compositionally biased region" description="Gly residues" evidence="1">
    <location>
        <begin position="1"/>
        <end position="10"/>
    </location>
</feature>
<accession>A0A316YJ34</accession>
<evidence type="ECO:0000313" key="3">
    <source>
        <dbReference type="Proteomes" id="UP000245768"/>
    </source>
</evidence>
<proteinExistence type="predicted"/>
<dbReference type="AlphaFoldDB" id="A0A316YJ34"/>
<dbReference type="EMBL" id="KZ819638">
    <property type="protein sequence ID" value="PWN88103.1"/>
    <property type="molecule type" value="Genomic_DNA"/>
</dbReference>
<keyword evidence="3" id="KW-1185">Reference proteome</keyword>
<feature type="compositionally biased region" description="Acidic residues" evidence="1">
    <location>
        <begin position="220"/>
        <end position="234"/>
    </location>
</feature>
<organism evidence="2 3">
    <name type="scientific">Acaromyces ingoldii</name>
    <dbReference type="NCBI Taxonomy" id="215250"/>
    <lineage>
        <taxon>Eukaryota</taxon>
        <taxon>Fungi</taxon>
        <taxon>Dikarya</taxon>
        <taxon>Basidiomycota</taxon>
        <taxon>Ustilaginomycotina</taxon>
        <taxon>Exobasidiomycetes</taxon>
        <taxon>Exobasidiales</taxon>
        <taxon>Cryptobasidiaceae</taxon>
        <taxon>Acaromyces</taxon>
    </lineage>
</organism>
<feature type="compositionally biased region" description="Basic and acidic residues" evidence="1">
    <location>
        <begin position="206"/>
        <end position="219"/>
    </location>
</feature>
<feature type="region of interest" description="Disordered" evidence="1">
    <location>
        <begin position="566"/>
        <end position="585"/>
    </location>
</feature>
<feature type="region of interest" description="Disordered" evidence="1">
    <location>
        <begin position="1"/>
        <end position="27"/>
    </location>
</feature>
<sequence length="646" mass="71668">MGGGGVGCGKRGVEGGLVEHEGRKGPRRHQIVFLGPKRDELDNLLGPTARRPRWNQYRYSPAQRPCQGTLALEGGRNVIAESSFEQQYHASVAMKGQQRAVLAEDTPAKAVPSRHNADKHKRLGASPRTKPVRFRNPRSSPVLASRYLSLTRPQEHDQDASRTERDGDEEESLGERRGEGDGEEMVSSAAIRPGDSWSEFDALPVRPDDSIDPREMWFEDDREDVYEEEPNSYDDEMRQGQEHASSQEIDEAPTEASPSMPRVSMGLQWQTDRARPVGIKGGPWRRSTSVIARDMASVAAKKEAERSNFANRSISHPIFKRPLVDPLQRQMSLHDSQPTGESIPPPPAHVFQLSRLTSLSVLLRQSHLYLAEHQGGAQPGPAEHFSILVLVVRVGPLEEVRDWKGEATAGTSKRAGPRPSLSNGMMDRAEVIVRDKAGFALKVDLHANCASEWAGSSPQLSQSISASSESSQPGCKEQSGYQLDNESSSRVNRTVLGQYSANPNTREDSTTMTRTEATIARNNTTTFLGEDTTVLEKKRVDRMLPLRPGDVVALSNLVLVRPRSVDSDARKTSTSRRGKTGRNAVDQNDTTAQVYAVASPRERAMMELCWRNEISSRTIDAQRNFEDALVDFDPRCKAIWELAKLW</sequence>
<name>A0A316YJ34_9BASI</name>
<feature type="compositionally biased region" description="Basic and acidic residues" evidence="1">
    <location>
        <begin position="153"/>
        <end position="165"/>
    </location>
</feature>
<reference evidence="2 3" key="1">
    <citation type="journal article" date="2018" name="Mol. Biol. Evol.">
        <title>Broad Genomic Sampling Reveals a Smut Pathogenic Ancestry of the Fungal Clade Ustilaginomycotina.</title>
        <authorList>
            <person name="Kijpornyongpan T."/>
            <person name="Mondo S.J."/>
            <person name="Barry K."/>
            <person name="Sandor L."/>
            <person name="Lee J."/>
            <person name="Lipzen A."/>
            <person name="Pangilinan J."/>
            <person name="LaButti K."/>
            <person name="Hainaut M."/>
            <person name="Henrissat B."/>
            <person name="Grigoriev I.V."/>
            <person name="Spatafora J.W."/>
            <person name="Aime M.C."/>
        </authorList>
    </citation>
    <scope>NUCLEOTIDE SEQUENCE [LARGE SCALE GENOMIC DNA]</scope>
    <source>
        <strain evidence="2 3">MCA 4198</strain>
    </source>
</reference>
<feature type="region of interest" description="Disordered" evidence="1">
    <location>
        <begin position="460"/>
        <end position="491"/>
    </location>
</feature>
<dbReference type="InParanoid" id="A0A316YJ34"/>
<evidence type="ECO:0000313" key="2">
    <source>
        <dbReference type="EMBL" id="PWN88103.1"/>
    </source>
</evidence>
<protein>
    <submittedName>
        <fullName evidence="2">Uncharacterized protein</fullName>
    </submittedName>
</protein>
<feature type="compositionally biased region" description="Polar residues" evidence="1">
    <location>
        <begin position="479"/>
        <end position="491"/>
    </location>
</feature>
<dbReference type="GeneID" id="37044195"/>
<dbReference type="RefSeq" id="XP_025375301.1">
    <property type="nucleotide sequence ID" value="XM_025522279.1"/>
</dbReference>
<feature type="compositionally biased region" description="Basic and acidic residues" evidence="1">
    <location>
        <begin position="11"/>
        <end position="24"/>
    </location>
</feature>
<gene>
    <name evidence="2" type="ORF">FA10DRAFT_268325</name>
</gene>
<evidence type="ECO:0000256" key="1">
    <source>
        <dbReference type="SAM" id="MobiDB-lite"/>
    </source>
</evidence>
<feature type="compositionally biased region" description="Low complexity" evidence="1">
    <location>
        <begin position="460"/>
        <end position="472"/>
    </location>
</feature>
<dbReference type="Proteomes" id="UP000245768">
    <property type="component" value="Unassembled WGS sequence"/>
</dbReference>
<feature type="region of interest" description="Disordered" evidence="1">
    <location>
        <begin position="101"/>
        <end position="262"/>
    </location>
</feature>